<dbReference type="InterPro" id="IPR010359">
    <property type="entry name" value="IrrE_HExxH"/>
</dbReference>
<reference evidence="2" key="1">
    <citation type="journal article" date="2014" name="Int. J. Syst. Evol. Microbiol.">
        <title>Complete genome sequence of Corynebacterium casei LMG S-19264T (=DSM 44701T), isolated from a smear-ripened cheese.</title>
        <authorList>
            <consortium name="US DOE Joint Genome Institute (JGI-PGF)"/>
            <person name="Walter F."/>
            <person name="Albersmeier A."/>
            <person name="Kalinowski J."/>
            <person name="Ruckert C."/>
        </authorList>
    </citation>
    <scope>NUCLEOTIDE SEQUENCE</scope>
    <source>
        <strain evidence="2">CGMCC 1.15034</strain>
    </source>
</reference>
<evidence type="ECO:0000313" key="3">
    <source>
        <dbReference type="EMBL" id="QOZ63258.1"/>
    </source>
</evidence>
<accession>A0A410VEW9</accession>
<dbReference type="Proteomes" id="UP000593880">
    <property type="component" value="Chromosome"/>
</dbReference>
<dbReference type="Proteomes" id="UP000625079">
    <property type="component" value="Unassembled WGS sequence"/>
</dbReference>
<reference evidence="2" key="3">
    <citation type="submission" date="2022-12" db="EMBL/GenBank/DDBJ databases">
        <authorList>
            <person name="Sun Q."/>
            <person name="Zhou Y."/>
        </authorList>
    </citation>
    <scope>NUCLEOTIDE SEQUENCE</scope>
    <source>
        <strain evidence="2">CGMCC 1.15034</strain>
    </source>
</reference>
<evidence type="ECO:0000313" key="4">
    <source>
        <dbReference type="Proteomes" id="UP000593880"/>
    </source>
</evidence>
<dbReference type="OrthoDB" id="266526at2"/>
<evidence type="ECO:0000313" key="5">
    <source>
        <dbReference type="Proteomes" id="UP000625079"/>
    </source>
</evidence>
<dbReference type="RefSeq" id="WP_128968837.1">
    <property type="nucleotide sequence ID" value="NZ_BMHC01000016.1"/>
</dbReference>
<reference evidence="3 4" key="2">
    <citation type="submission" date="2018-06" db="EMBL/GenBank/DDBJ databases">
        <title>Comparative genomics of rhizobia nodulating Arachis hypogaea in China.</title>
        <authorList>
            <person name="Li Y."/>
        </authorList>
    </citation>
    <scope>NUCLEOTIDE SEQUENCE [LARGE SCALE GENOMIC DNA]</scope>
    <source>
        <strain evidence="3 4">CCBAU 51658</strain>
    </source>
</reference>
<protein>
    <recommendedName>
        <fullName evidence="1">IrrE N-terminal-like domain-containing protein</fullName>
    </recommendedName>
</protein>
<keyword evidence="4" id="KW-1185">Reference proteome</keyword>
<gene>
    <name evidence="2" type="ORF">GCM10010987_56520</name>
    <name evidence="3" type="ORF">XH86_34405</name>
</gene>
<dbReference type="Gene3D" id="1.10.10.2910">
    <property type="match status" value="1"/>
</dbReference>
<dbReference type="AlphaFoldDB" id="A0A410VEW9"/>
<dbReference type="EMBL" id="BMHC01000016">
    <property type="protein sequence ID" value="GGI29850.1"/>
    <property type="molecule type" value="Genomic_DNA"/>
</dbReference>
<sequence length="300" mass="33834">MALPRQKIAARPESESELSELSRKLIRAADAVSVLPTPIDRLFEVAKITNIEALPDEAFLRTLSEKARSSFVTAWQKLRGVADLRTKTVYIPPERNTGRKLFVKAHELGHQVIPWHKIDPAYLDDNETLGPHATGIFEHEANFFGAETIFQGKNFRLLARDYQPSVGTIFSLADRHGASKQATAWRYVEEQDEALALLQYYPGNAIDEAGNRVLYIWRSVGSPAFSAKFSAIDVPEVLRIGHPWLAAREKEQGVDGNDNFLVDGHPAVFQWIAWWNSYTLFVLLRRKPMLSVVGGILRRS</sequence>
<name>A0A410VEW9_9BRAD</name>
<feature type="domain" description="IrrE N-terminal-like" evidence="1">
    <location>
        <begin position="77"/>
        <end position="185"/>
    </location>
</feature>
<organism evidence="2 5">
    <name type="scientific">Bradyrhizobium guangdongense</name>
    <dbReference type="NCBI Taxonomy" id="1325090"/>
    <lineage>
        <taxon>Bacteria</taxon>
        <taxon>Pseudomonadati</taxon>
        <taxon>Pseudomonadota</taxon>
        <taxon>Alphaproteobacteria</taxon>
        <taxon>Hyphomicrobiales</taxon>
        <taxon>Nitrobacteraceae</taxon>
        <taxon>Bradyrhizobium</taxon>
    </lineage>
</organism>
<proteinExistence type="predicted"/>
<dbReference type="Pfam" id="PF06114">
    <property type="entry name" value="Peptidase_M78"/>
    <property type="match status" value="1"/>
</dbReference>
<evidence type="ECO:0000313" key="2">
    <source>
        <dbReference type="EMBL" id="GGI29850.1"/>
    </source>
</evidence>
<dbReference type="EMBL" id="CP030057">
    <property type="protein sequence ID" value="QOZ63258.1"/>
    <property type="molecule type" value="Genomic_DNA"/>
</dbReference>
<evidence type="ECO:0000259" key="1">
    <source>
        <dbReference type="Pfam" id="PF06114"/>
    </source>
</evidence>